<evidence type="ECO:0000256" key="1">
    <source>
        <dbReference type="SAM" id="Phobius"/>
    </source>
</evidence>
<name>A0AAU8MG69_9CAUD</name>
<dbReference type="EMBL" id="PP965495">
    <property type="protein sequence ID" value="XCO00139.1"/>
    <property type="molecule type" value="Genomic_DNA"/>
</dbReference>
<feature type="transmembrane region" description="Helical" evidence="1">
    <location>
        <begin position="14"/>
        <end position="35"/>
    </location>
</feature>
<proteinExistence type="predicted"/>
<sequence>MSNYMSVTFFTGEIITFSFFINFSSSISTSIIFNYKYNHLIRYSQITIAIIWL</sequence>
<evidence type="ECO:0000313" key="2">
    <source>
        <dbReference type="EMBL" id="XCO00139.1"/>
    </source>
</evidence>
<keyword evidence="1" id="KW-0472">Membrane</keyword>
<keyword evidence="1" id="KW-1133">Transmembrane helix</keyword>
<protein>
    <submittedName>
        <fullName evidence="2">Uncharacterized protein</fullName>
    </submittedName>
</protein>
<reference evidence="2" key="1">
    <citation type="submission" date="2024-06" db="EMBL/GenBank/DDBJ databases">
        <title>Intestivirid acquisition increases across infancy in a wild primate population.</title>
        <authorList>
            <person name="Schneider-Creas I.A."/>
            <person name="Moya I.L."/>
            <person name="Chiou K.L."/>
            <person name="Baniel A."/>
            <person name="Azanaw Haile A."/>
            <person name="Kebede F."/>
            <person name="Abebe B."/>
            <person name="Snyder-Mackler N."/>
            <person name="Varsani A."/>
        </authorList>
    </citation>
    <scope>NUCLEOTIDE SEQUENCE</scope>
    <source>
        <strain evidence="2">Int_RNL_2018_1252_VOL</strain>
    </source>
</reference>
<accession>A0AAU8MG69</accession>
<keyword evidence="1" id="KW-0812">Transmembrane</keyword>
<organism evidence="2">
    <name type="scientific">Geladintestivirus 5</name>
    <dbReference type="NCBI Taxonomy" id="3233137"/>
    <lineage>
        <taxon>Viruses</taxon>
        <taxon>Duplodnaviria</taxon>
        <taxon>Heunggongvirae</taxon>
        <taxon>Uroviricota</taxon>
        <taxon>Caudoviricetes</taxon>
        <taxon>Crassvirales</taxon>
    </lineage>
</organism>